<protein>
    <submittedName>
        <fullName evidence="1">Uncharacterized protein</fullName>
    </submittedName>
</protein>
<reference evidence="1" key="1">
    <citation type="submission" date="2023-07" db="EMBL/GenBank/DDBJ databases">
        <title>draft genome sequence of fig (Ficus carica).</title>
        <authorList>
            <person name="Takahashi T."/>
            <person name="Nishimura K."/>
        </authorList>
    </citation>
    <scope>NUCLEOTIDE SEQUENCE</scope>
</reference>
<dbReference type="EMBL" id="BTGU01000082">
    <property type="protein sequence ID" value="GMN58890.1"/>
    <property type="molecule type" value="Genomic_DNA"/>
</dbReference>
<dbReference type="AlphaFoldDB" id="A0AA88DP66"/>
<dbReference type="Proteomes" id="UP001187192">
    <property type="component" value="Unassembled WGS sequence"/>
</dbReference>
<sequence length="87" mass="10481">MQTLLRRYLELVCGNLWQKHWYDQLHDPNSLKLVADLLTALVNRWLLLLRRSQTWAMMALRSDLTDADENTWKVRLAMQFGFPRTHR</sequence>
<accession>A0AA88DP66</accession>
<name>A0AA88DP66_FICCA</name>
<keyword evidence="2" id="KW-1185">Reference proteome</keyword>
<proteinExistence type="predicted"/>
<evidence type="ECO:0000313" key="1">
    <source>
        <dbReference type="EMBL" id="GMN58890.1"/>
    </source>
</evidence>
<organism evidence="1 2">
    <name type="scientific">Ficus carica</name>
    <name type="common">Common fig</name>
    <dbReference type="NCBI Taxonomy" id="3494"/>
    <lineage>
        <taxon>Eukaryota</taxon>
        <taxon>Viridiplantae</taxon>
        <taxon>Streptophyta</taxon>
        <taxon>Embryophyta</taxon>
        <taxon>Tracheophyta</taxon>
        <taxon>Spermatophyta</taxon>
        <taxon>Magnoliopsida</taxon>
        <taxon>eudicotyledons</taxon>
        <taxon>Gunneridae</taxon>
        <taxon>Pentapetalae</taxon>
        <taxon>rosids</taxon>
        <taxon>fabids</taxon>
        <taxon>Rosales</taxon>
        <taxon>Moraceae</taxon>
        <taxon>Ficeae</taxon>
        <taxon>Ficus</taxon>
    </lineage>
</organism>
<evidence type="ECO:0000313" key="2">
    <source>
        <dbReference type="Proteomes" id="UP001187192"/>
    </source>
</evidence>
<comment type="caution">
    <text evidence="1">The sequence shown here is derived from an EMBL/GenBank/DDBJ whole genome shotgun (WGS) entry which is preliminary data.</text>
</comment>
<gene>
    <name evidence="1" type="ORF">TIFTF001_027993</name>
</gene>